<keyword evidence="3" id="KW-0964">Secreted</keyword>
<dbReference type="PROSITE" id="PS00131">
    <property type="entry name" value="CARBOXYPEPT_SER_SER"/>
    <property type="match status" value="1"/>
</dbReference>
<evidence type="ECO:0000313" key="10">
    <source>
        <dbReference type="Proteomes" id="UP001314170"/>
    </source>
</evidence>
<evidence type="ECO:0000256" key="5">
    <source>
        <dbReference type="ARBA" id="ARBA00022670"/>
    </source>
</evidence>
<evidence type="ECO:0000256" key="7">
    <source>
        <dbReference type="ARBA" id="ARBA00023180"/>
    </source>
</evidence>
<dbReference type="SUPFAM" id="SSF53474">
    <property type="entry name" value="alpha/beta-Hydrolases"/>
    <property type="match status" value="1"/>
</dbReference>
<dbReference type="PANTHER" id="PTHR11802">
    <property type="entry name" value="SERINE PROTEASE FAMILY S10 SERINE CARBOXYPEPTIDASE"/>
    <property type="match status" value="1"/>
</dbReference>
<dbReference type="FunFam" id="3.40.50.1820:FF:000163">
    <property type="entry name" value="Carboxypeptidase"/>
    <property type="match status" value="1"/>
</dbReference>
<keyword evidence="7" id="KW-0325">Glycoprotein</keyword>
<accession>A0AAV1R095</accession>
<comment type="subcellular location">
    <subcellularLocation>
        <location evidence="1">Secreted</location>
    </subcellularLocation>
</comment>
<dbReference type="EC" id="3.4.16.-" evidence="8"/>
<dbReference type="InterPro" id="IPR029058">
    <property type="entry name" value="AB_hydrolase_fold"/>
</dbReference>
<evidence type="ECO:0000256" key="1">
    <source>
        <dbReference type="ARBA" id="ARBA00004613"/>
    </source>
</evidence>
<gene>
    <name evidence="9" type="ORF">DCAF_LOCUS4438</name>
</gene>
<organism evidence="9 10">
    <name type="scientific">Dovyalis caffra</name>
    <dbReference type="NCBI Taxonomy" id="77055"/>
    <lineage>
        <taxon>Eukaryota</taxon>
        <taxon>Viridiplantae</taxon>
        <taxon>Streptophyta</taxon>
        <taxon>Embryophyta</taxon>
        <taxon>Tracheophyta</taxon>
        <taxon>Spermatophyta</taxon>
        <taxon>Magnoliopsida</taxon>
        <taxon>eudicotyledons</taxon>
        <taxon>Gunneridae</taxon>
        <taxon>Pentapetalae</taxon>
        <taxon>rosids</taxon>
        <taxon>fabids</taxon>
        <taxon>Malpighiales</taxon>
        <taxon>Salicaceae</taxon>
        <taxon>Flacourtieae</taxon>
        <taxon>Dovyalis</taxon>
    </lineage>
</organism>
<dbReference type="InterPro" id="IPR018202">
    <property type="entry name" value="Ser_caboxypep_ser_AS"/>
</dbReference>
<protein>
    <recommendedName>
        <fullName evidence="8">Carboxypeptidase</fullName>
        <ecNumber evidence="8">3.4.16.-</ecNumber>
    </recommendedName>
</protein>
<evidence type="ECO:0000256" key="8">
    <source>
        <dbReference type="RuleBase" id="RU361156"/>
    </source>
</evidence>
<dbReference type="PROSITE" id="PS00560">
    <property type="entry name" value="CARBOXYPEPT_SER_HIS"/>
    <property type="match status" value="1"/>
</dbReference>
<reference evidence="9 10" key="1">
    <citation type="submission" date="2024-01" db="EMBL/GenBank/DDBJ databases">
        <authorList>
            <person name="Waweru B."/>
        </authorList>
    </citation>
    <scope>NUCLEOTIDE SEQUENCE [LARGE SCALE GENOMIC DNA]</scope>
</reference>
<keyword evidence="10" id="KW-1185">Reference proteome</keyword>
<evidence type="ECO:0000256" key="6">
    <source>
        <dbReference type="ARBA" id="ARBA00022801"/>
    </source>
</evidence>
<dbReference type="AlphaFoldDB" id="A0AAV1R095"/>
<dbReference type="InterPro" id="IPR033124">
    <property type="entry name" value="Ser_caboxypep_his_AS"/>
</dbReference>
<evidence type="ECO:0000313" key="9">
    <source>
        <dbReference type="EMBL" id="CAK7326734.1"/>
    </source>
</evidence>
<dbReference type="PRINTS" id="PR00724">
    <property type="entry name" value="CRBOXYPTASEC"/>
</dbReference>
<dbReference type="Gene3D" id="3.40.50.1820">
    <property type="entry name" value="alpha/beta hydrolase"/>
    <property type="match status" value="1"/>
</dbReference>
<feature type="signal peptide" evidence="8">
    <location>
        <begin position="1"/>
        <end position="21"/>
    </location>
</feature>
<evidence type="ECO:0000256" key="4">
    <source>
        <dbReference type="ARBA" id="ARBA00022645"/>
    </source>
</evidence>
<keyword evidence="8" id="KW-0732">Signal</keyword>
<dbReference type="PANTHER" id="PTHR11802:SF458">
    <property type="entry name" value="SERINE CARBOXYPEPTIDASE-LIKE 50"/>
    <property type="match status" value="1"/>
</dbReference>
<name>A0AAV1R095_9ROSI</name>
<keyword evidence="5 8" id="KW-0645">Protease</keyword>
<proteinExistence type="inferred from homology"/>
<keyword evidence="4 8" id="KW-0121">Carboxypeptidase</keyword>
<dbReference type="Pfam" id="PF00450">
    <property type="entry name" value="Peptidase_S10"/>
    <property type="match status" value="1"/>
</dbReference>
<sequence>MESTTAVSFFLLLCFLHHSSATTSSSTITFPNEALPTKSGYLPVNPKTNSAIFYTFYEAQKPTSPLSRTPLLIWLQGGPGCSSMTGNFLELGPYRVVESQNSEQPALQPNLGSWNRIFGLIFIDNPIGTGFSIASNPEEIPRDQHTVAKHLFAAITEFIELDPVFKTRPIYITGESYAGKYVPAIGYYILKKNMKLPVSKQVNLKGVAIGNGLTDPVTQVKTHALNAYFSGLINEIQKGELEEAQRKAVKLVKIGNWSAATDARTRVLDLLQNMTGLATLYDFTRKVPYKTGLVTKLMQLAEAKNALKANESIVFEDCSDTVWTALSEDIMKSVKYMVEFLVKKSKVLLYQGHFDLRDGVVSTEAWVKTMKWEGIGKYLTSERKIWKVNGVLAGYVQKWGSFSNAVVLGAGHLVPTDQAVHSQAMIEDWVLEKGVFANEQGKDSVSDFRAAL</sequence>
<evidence type="ECO:0000256" key="3">
    <source>
        <dbReference type="ARBA" id="ARBA00022525"/>
    </source>
</evidence>
<keyword evidence="6 8" id="KW-0378">Hydrolase</keyword>
<dbReference type="InterPro" id="IPR001563">
    <property type="entry name" value="Peptidase_S10"/>
</dbReference>
<dbReference type="GO" id="GO:0004185">
    <property type="term" value="F:serine-type carboxypeptidase activity"/>
    <property type="evidence" value="ECO:0007669"/>
    <property type="project" value="UniProtKB-UniRule"/>
</dbReference>
<dbReference type="GO" id="GO:0006508">
    <property type="term" value="P:proteolysis"/>
    <property type="evidence" value="ECO:0007669"/>
    <property type="project" value="UniProtKB-KW"/>
</dbReference>
<dbReference type="GO" id="GO:0005576">
    <property type="term" value="C:extracellular region"/>
    <property type="evidence" value="ECO:0007669"/>
    <property type="project" value="UniProtKB-SubCell"/>
</dbReference>
<feature type="chain" id="PRO_5043096210" description="Carboxypeptidase" evidence="8">
    <location>
        <begin position="22"/>
        <end position="452"/>
    </location>
</feature>
<evidence type="ECO:0000256" key="2">
    <source>
        <dbReference type="ARBA" id="ARBA00009431"/>
    </source>
</evidence>
<dbReference type="EMBL" id="CAWUPB010000851">
    <property type="protein sequence ID" value="CAK7326734.1"/>
    <property type="molecule type" value="Genomic_DNA"/>
</dbReference>
<dbReference type="Proteomes" id="UP001314170">
    <property type="component" value="Unassembled WGS sequence"/>
</dbReference>
<comment type="caution">
    <text evidence="9">The sequence shown here is derived from an EMBL/GenBank/DDBJ whole genome shotgun (WGS) entry which is preliminary data.</text>
</comment>
<comment type="similarity">
    <text evidence="2 8">Belongs to the peptidase S10 family.</text>
</comment>